<name>A0A8T0XDK9_PANVG</name>
<dbReference type="EMBL" id="CM029037">
    <property type="protein sequence ID" value="KAG2656878.1"/>
    <property type="molecule type" value="Genomic_DNA"/>
</dbReference>
<evidence type="ECO:0000313" key="14">
    <source>
        <dbReference type="EMBL" id="KAG2656878.1"/>
    </source>
</evidence>
<dbReference type="PRINTS" id="PR00385">
    <property type="entry name" value="P450"/>
</dbReference>
<comment type="cofactor">
    <cofactor evidence="11">
        <name>heme</name>
        <dbReference type="ChEBI" id="CHEBI:30413"/>
    </cofactor>
</comment>
<keyword evidence="9 12" id="KW-0503">Monooxygenase</keyword>
<dbReference type="InterPro" id="IPR050665">
    <property type="entry name" value="Cytochrome_P450_Monooxygen"/>
</dbReference>
<evidence type="ECO:0000256" key="13">
    <source>
        <dbReference type="SAM" id="Phobius"/>
    </source>
</evidence>
<keyword evidence="8 11" id="KW-0408">Iron</keyword>
<evidence type="ECO:0000256" key="2">
    <source>
        <dbReference type="ARBA" id="ARBA00010617"/>
    </source>
</evidence>
<comment type="subcellular location">
    <subcellularLocation>
        <location evidence="1">Membrane</location>
        <topology evidence="1">Single-pass membrane protein</topology>
    </subcellularLocation>
</comment>
<keyword evidence="5 11" id="KW-0479">Metal-binding</keyword>
<dbReference type="GO" id="GO:0016131">
    <property type="term" value="P:brassinosteroid metabolic process"/>
    <property type="evidence" value="ECO:0007669"/>
    <property type="project" value="TreeGrafter"/>
</dbReference>
<dbReference type="AlphaFoldDB" id="A0A8T0XDK9"/>
<feature type="transmembrane region" description="Helical" evidence="13">
    <location>
        <begin position="68"/>
        <end position="88"/>
    </location>
</feature>
<evidence type="ECO:0000256" key="5">
    <source>
        <dbReference type="ARBA" id="ARBA00022723"/>
    </source>
</evidence>
<dbReference type="InterPro" id="IPR017972">
    <property type="entry name" value="Cyt_P450_CS"/>
</dbReference>
<dbReference type="Proteomes" id="UP000823388">
    <property type="component" value="Chromosome 1K"/>
</dbReference>
<dbReference type="PROSITE" id="PS00086">
    <property type="entry name" value="CYTOCHROME_P450"/>
    <property type="match status" value="1"/>
</dbReference>
<dbReference type="GO" id="GO:0016705">
    <property type="term" value="F:oxidoreductase activity, acting on paired donors, with incorporation or reduction of molecular oxygen"/>
    <property type="evidence" value="ECO:0007669"/>
    <property type="project" value="InterPro"/>
</dbReference>
<dbReference type="PANTHER" id="PTHR24282:SF31">
    <property type="entry name" value="CYTOCHROME P450 734A2"/>
    <property type="match status" value="1"/>
</dbReference>
<gene>
    <name evidence="14" type="ORF">PVAP13_1KG124800</name>
</gene>
<keyword evidence="3 11" id="KW-0349">Heme</keyword>
<organism evidence="14 15">
    <name type="scientific">Panicum virgatum</name>
    <name type="common">Blackwell switchgrass</name>
    <dbReference type="NCBI Taxonomy" id="38727"/>
    <lineage>
        <taxon>Eukaryota</taxon>
        <taxon>Viridiplantae</taxon>
        <taxon>Streptophyta</taxon>
        <taxon>Embryophyta</taxon>
        <taxon>Tracheophyta</taxon>
        <taxon>Spermatophyta</taxon>
        <taxon>Magnoliopsida</taxon>
        <taxon>Liliopsida</taxon>
        <taxon>Poales</taxon>
        <taxon>Poaceae</taxon>
        <taxon>PACMAD clade</taxon>
        <taxon>Panicoideae</taxon>
        <taxon>Panicodae</taxon>
        <taxon>Paniceae</taxon>
        <taxon>Panicinae</taxon>
        <taxon>Panicum</taxon>
        <taxon>Panicum sect. Hiantes</taxon>
    </lineage>
</organism>
<dbReference type="PANTHER" id="PTHR24282">
    <property type="entry name" value="CYTOCHROME P450 FAMILY MEMBER"/>
    <property type="match status" value="1"/>
</dbReference>
<evidence type="ECO:0000256" key="3">
    <source>
        <dbReference type="ARBA" id="ARBA00022617"/>
    </source>
</evidence>
<proteinExistence type="inferred from homology"/>
<evidence type="ECO:0000256" key="9">
    <source>
        <dbReference type="ARBA" id="ARBA00023033"/>
    </source>
</evidence>
<evidence type="ECO:0000256" key="12">
    <source>
        <dbReference type="RuleBase" id="RU000461"/>
    </source>
</evidence>
<evidence type="ECO:0000256" key="7">
    <source>
        <dbReference type="ARBA" id="ARBA00023002"/>
    </source>
</evidence>
<dbReference type="GO" id="GO:0010268">
    <property type="term" value="P:brassinosteroid homeostasis"/>
    <property type="evidence" value="ECO:0007669"/>
    <property type="project" value="UniProtKB-ARBA"/>
</dbReference>
<dbReference type="PRINTS" id="PR00463">
    <property type="entry name" value="EP450I"/>
</dbReference>
<feature type="transmembrane region" description="Helical" evidence="13">
    <location>
        <begin position="202"/>
        <end position="225"/>
    </location>
</feature>
<evidence type="ECO:0000256" key="1">
    <source>
        <dbReference type="ARBA" id="ARBA00004167"/>
    </source>
</evidence>
<dbReference type="Pfam" id="PF00067">
    <property type="entry name" value="p450"/>
    <property type="match status" value="1"/>
</dbReference>
<sequence length="692" mass="76264">MVALMAEASSKPMSPPTSHNALPRVLAFYHYWRKIYGACSSSFFHLSLSPMCRVAAGHVSPRRLIARSLIFLAGFGCASVICSLPVRFPSRHPLSLLSSLYLSLSCRIAPTCACPFAPRGSAFVSTCQHSAAASLSPSLSICVAPSPFSNLTCCHCCCSSALAVLPLLALLPIWLAGFLHSMGLGLDHERGTWEKTCAVQQVFSFSFFFLRLLLWLVSVLFLLAIEVSTDRKIGWLIDPSIGCAGPTFLIWFGPTPRLTVAEPELVREIFLTRADAFDRYEAHPVVRQLEGDGLVSLHGDKWALHRRVLTDAFYPDNLNRLVPHVGRSVAALAEKWCAMAAAGGSGEVEVDVAEWFQAVTEEAITRATFGRSYDDGRAVFAMQGRLMAFASEAFRKVLVPGYRFLPTRKNWQSWKLDREIRQSLTRLIARRSDEAEAENKAAGDGGAFRDLLGAMINAADRKTRAPPSPPAAAIPVEDMLEECKTFFFAGKQTTTNLLTWATVLLAMHPEWQERARREVLDVCGADELPSKDHLPKLKTLGMIMNETLRLYPPAVATIRRAMTDVQLSDGRVIPRDMELLVPIMAIHHDPRFWGPDAAQFNPARFAGGPARAAKHPLAFIPFGLGARMCIGQNLARLEAKLTMAILLQLFEMRASPNYVHAPTVLMLLYPQYGAPVIFRPRSAHRPSDPAAS</sequence>
<dbReference type="GO" id="GO:0020037">
    <property type="term" value="F:heme binding"/>
    <property type="evidence" value="ECO:0007669"/>
    <property type="project" value="InterPro"/>
</dbReference>
<accession>A0A8T0XDK9</accession>
<evidence type="ECO:0000256" key="8">
    <source>
        <dbReference type="ARBA" id="ARBA00023004"/>
    </source>
</evidence>
<dbReference type="CDD" id="cd20639">
    <property type="entry name" value="CYP734"/>
    <property type="match status" value="1"/>
</dbReference>
<reference evidence="14" key="1">
    <citation type="submission" date="2020-05" db="EMBL/GenBank/DDBJ databases">
        <title>WGS assembly of Panicum virgatum.</title>
        <authorList>
            <person name="Lovell J.T."/>
            <person name="Jenkins J."/>
            <person name="Shu S."/>
            <person name="Juenger T.E."/>
            <person name="Schmutz J."/>
        </authorList>
    </citation>
    <scope>NUCLEOTIDE SEQUENCE</scope>
    <source>
        <strain evidence="14">AP13</strain>
    </source>
</reference>
<protein>
    <recommendedName>
        <fullName evidence="16">Cytochrome P450 734A1</fullName>
    </recommendedName>
</protein>
<dbReference type="InterPro" id="IPR036396">
    <property type="entry name" value="Cyt_P450_sf"/>
</dbReference>
<keyword evidence="15" id="KW-1185">Reference proteome</keyword>
<feature type="binding site" description="axial binding residue" evidence="11">
    <location>
        <position position="629"/>
    </location>
    <ligand>
        <name>heme</name>
        <dbReference type="ChEBI" id="CHEBI:30413"/>
    </ligand>
    <ligandPart>
        <name>Fe</name>
        <dbReference type="ChEBI" id="CHEBI:18248"/>
    </ligandPart>
</feature>
<evidence type="ECO:0008006" key="16">
    <source>
        <dbReference type="Google" id="ProtNLM"/>
    </source>
</evidence>
<evidence type="ECO:0000313" key="15">
    <source>
        <dbReference type="Proteomes" id="UP000823388"/>
    </source>
</evidence>
<keyword evidence="6 13" id="KW-1133">Transmembrane helix</keyword>
<evidence type="ECO:0000256" key="10">
    <source>
        <dbReference type="ARBA" id="ARBA00023136"/>
    </source>
</evidence>
<dbReference type="FunFam" id="1.10.630.10:FF:000029">
    <property type="entry name" value="Cytochrome P450 734A1"/>
    <property type="match status" value="1"/>
</dbReference>
<comment type="caution">
    <text evidence="14">The sequence shown here is derived from an EMBL/GenBank/DDBJ whole genome shotgun (WGS) entry which is preliminary data.</text>
</comment>
<dbReference type="Gene3D" id="1.10.630.10">
    <property type="entry name" value="Cytochrome P450"/>
    <property type="match status" value="1"/>
</dbReference>
<feature type="transmembrane region" description="Helical" evidence="13">
    <location>
        <begin position="161"/>
        <end position="181"/>
    </location>
</feature>
<dbReference type="GO" id="GO:0016020">
    <property type="term" value="C:membrane"/>
    <property type="evidence" value="ECO:0007669"/>
    <property type="project" value="UniProtKB-SubCell"/>
</dbReference>
<dbReference type="GO" id="GO:0005506">
    <property type="term" value="F:iron ion binding"/>
    <property type="evidence" value="ECO:0007669"/>
    <property type="project" value="InterPro"/>
</dbReference>
<dbReference type="InterPro" id="IPR002401">
    <property type="entry name" value="Cyt_P450_E_grp-I"/>
</dbReference>
<comment type="similarity">
    <text evidence="2 12">Belongs to the cytochrome P450 family.</text>
</comment>
<evidence type="ECO:0000256" key="11">
    <source>
        <dbReference type="PIRSR" id="PIRSR602401-1"/>
    </source>
</evidence>
<keyword evidence="7 12" id="KW-0560">Oxidoreductase</keyword>
<keyword evidence="10 13" id="KW-0472">Membrane</keyword>
<keyword evidence="4 13" id="KW-0812">Transmembrane</keyword>
<evidence type="ECO:0000256" key="4">
    <source>
        <dbReference type="ARBA" id="ARBA00022692"/>
    </source>
</evidence>
<dbReference type="InterPro" id="IPR001128">
    <property type="entry name" value="Cyt_P450"/>
</dbReference>
<evidence type="ECO:0000256" key="6">
    <source>
        <dbReference type="ARBA" id="ARBA00022989"/>
    </source>
</evidence>
<dbReference type="SUPFAM" id="SSF48264">
    <property type="entry name" value="Cytochrome P450"/>
    <property type="match status" value="1"/>
</dbReference>
<dbReference type="GO" id="GO:0004497">
    <property type="term" value="F:monooxygenase activity"/>
    <property type="evidence" value="ECO:0007669"/>
    <property type="project" value="UniProtKB-KW"/>
</dbReference>